<evidence type="ECO:0000256" key="1">
    <source>
        <dbReference type="SAM" id="MobiDB-lite"/>
    </source>
</evidence>
<evidence type="ECO:0000313" key="4">
    <source>
        <dbReference type="EMBL" id="EEH51198.1"/>
    </source>
</evidence>
<gene>
    <name evidence="4" type="ORF">MICPUCDRAFT_43718</name>
</gene>
<dbReference type="Pfam" id="PF24173">
    <property type="entry name" value="TPR_TTI1_N"/>
    <property type="match status" value="1"/>
</dbReference>
<feature type="region of interest" description="Disordered" evidence="1">
    <location>
        <begin position="514"/>
        <end position="535"/>
    </location>
</feature>
<feature type="domain" description="TTI1 C-terminal TPR" evidence="3">
    <location>
        <begin position="887"/>
        <end position="1027"/>
    </location>
</feature>
<dbReference type="GeneID" id="9690195"/>
<dbReference type="PANTHER" id="PTHR18460:SF3">
    <property type="entry name" value="TELO2-INTERACTING PROTEIN 1 HOMOLOG"/>
    <property type="match status" value="1"/>
</dbReference>
<dbReference type="RefSeq" id="XP_003064864.1">
    <property type="nucleotide sequence ID" value="XM_003064818.1"/>
</dbReference>
<protein>
    <submittedName>
        <fullName evidence="4">Predicted protein</fullName>
    </submittedName>
</protein>
<dbReference type="OMA" id="KEYLYVQ"/>
<accession>C1NA92</accession>
<dbReference type="InterPro" id="IPR057566">
    <property type="entry name" value="TPR_TTI1_N"/>
</dbReference>
<evidence type="ECO:0000313" key="5">
    <source>
        <dbReference type="Proteomes" id="UP000001876"/>
    </source>
</evidence>
<dbReference type="eggNOG" id="KOG4524">
    <property type="taxonomic scope" value="Eukaryota"/>
</dbReference>
<feature type="compositionally biased region" description="Acidic residues" evidence="1">
    <location>
        <begin position="378"/>
        <end position="397"/>
    </location>
</feature>
<dbReference type="Pfam" id="PF21547">
    <property type="entry name" value="TTI1"/>
    <property type="match status" value="1"/>
</dbReference>
<feature type="compositionally biased region" description="Basic and acidic residues" evidence="1">
    <location>
        <begin position="363"/>
        <end position="377"/>
    </location>
</feature>
<dbReference type="STRING" id="564608.C1NA92"/>
<dbReference type="GO" id="GO:0005737">
    <property type="term" value="C:cytoplasm"/>
    <property type="evidence" value="ECO:0007669"/>
    <property type="project" value="TreeGrafter"/>
</dbReference>
<dbReference type="InterPro" id="IPR052587">
    <property type="entry name" value="TELO2-interacting_protein_1"/>
</dbReference>
<feature type="region of interest" description="Disordered" evidence="1">
    <location>
        <begin position="177"/>
        <end position="203"/>
    </location>
</feature>
<feature type="region of interest" description="Disordered" evidence="1">
    <location>
        <begin position="360"/>
        <end position="412"/>
    </location>
</feature>
<dbReference type="AlphaFoldDB" id="C1NA92"/>
<organism evidence="5">
    <name type="scientific">Micromonas pusilla (strain CCMP1545)</name>
    <name type="common">Picoplanktonic green alga</name>
    <dbReference type="NCBI Taxonomy" id="564608"/>
    <lineage>
        <taxon>Eukaryota</taxon>
        <taxon>Viridiplantae</taxon>
        <taxon>Chlorophyta</taxon>
        <taxon>Mamiellophyceae</taxon>
        <taxon>Mamiellales</taxon>
        <taxon>Mamiellaceae</taxon>
        <taxon>Micromonas</taxon>
    </lineage>
</organism>
<sequence length="1266" mass="130363">MATAASLPSSAASASDAVSSQLVAVTEAIALMPSGVLASSVEHVLSPILSALRRECDAMAATAAAATDATPTTTDATAAGIEPPAGERTTAKQRAASSRALEEAVRSIGAIATRAGTCGDDAHALTVFCDIVAAMATTPARAGSGGDADGRGPGGEDLRAASIETLRAVIRSMATTTTTVTAPELSPSSSSSSSPRPLSGSRSQAFRTLTSDAALPALGYAVSCLLDAERAEAAKGALGSRAIRADALRCLGELVSAIDDADALAFFLPGVVSGLTRALVASAGSRPGHGSGVVAVVGDANATEAAIEALAAVVVIVMNDDACGGLVSARRRRGAAGGGAADDDDDAEAEAASTAAALRKLAARGERSRSRSRSRGDGDDDDEEEESEEGESEEEEGPSAAGGDGRSLKLRRTRRWLRETSQRVTDATRVSLSSLVSHDKPSVRAAVASAASSIAHRLTRPLLEATLTLAGDPWLDVSSVARDGLNALTSSGQIDHDTLRDVIKDGFAELPRAVRRAGGGGGGGGGGGSDENRNAAAAARATARRLIAAMRALGPDGVSRALLTQHALRTSVASAFTRCFAVSADFSSVAGDDEVRGALERYSSSSHPNVVTLSLATLRDNASLVTSCVEGVGAFSNACGDAYVHRGNFLTAALCPLLRRLGDDNVKVSDAAAAALRVVAHNAGHGVDVGVGAGGTRKPGSGSSHQSAVAALVVANADHVVDMLSRHLRHLDDHPDAPSFFAAVFGGEVGAARAALPLLREPLGRALDAISIQRRRKNWRHACAFLGVAREVCRAVSLEGEEGLRDARNAAATVAPLRELLREMEDRRADAAAAAADDDADDDDDASVDATLAAVIQNSPHRAACAAINVPAIITDWCVRVRSAASSSALASDVLAASAPLLQSEDAKTRIRAADACREAVLALAVVERQAKEETATHETLKRLYPHDVPVIVSEAETPKKLLPRVHALWPHLVMSLGHRLGPAVKPDALKASLELLIATATASKGGFIARRVASELWPWLRRVIDRGVAHVGGLGGEFGGVASSRLDKLYVADEAKENVFEANEKAVVTVTVADDVAPRQTDAVRISIFDAIARMCEDEDARGAIADVAGCATRAALPFAVGDASSASSRRPSSETNQNKTTGEVRRAAERALRGLAKVDEDAVWCALASVATGRRGAETPTPPRWDGAFYTLVPIRPRNANANGRTKVRRRDETPLPTLPSFREISPLPRGGDAEVNARASKAAFAIMATCGMAGVAVGGGDGK</sequence>
<feature type="domain" description="TTI1 N-terminal TPR" evidence="2">
    <location>
        <begin position="202"/>
        <end position="457"/>
    </location>
</feature>
<feature type="region of interest" description="Disordered" evidence="1">
    <location>
        <begin position="1123"/>
        <end position="1147"/>
    </location>
</feature>
<evidence type="ECO:0000259" key="2">
    <source>
        <dbReference type="Pfam" id="PF24173"/>
    </source>
</evidence>
<feature type="compositionally biased region" description="Low complexity" evidence="1">
    <location>
        <begin position="64"/>
        <end position="79"/>
    </location>
</feature>
<dbReference type="KEGG" id="mpp:MICPUCDRAFT_43718"/>
<dbReference type="Pfam" id="PF24181">
    <property type="entry name" value="TPR_TTI1_C"/>
    <property type="match status" value="1"/>
</dbReference>
<name>C1NA92_MICPC</name>
<keyword evidence="5" id="KW-1185">Reference proteome</keyword>
<feature type="compositionally biased region" description="Gly residues" evidence="1">
    <location>
        <begin position="517"/>
        <end position="529"/>
    </location>
</feature>
<feature type="region of interest" description="Disordered" evidence="1">
    <location>
        <begin position="335"/>
        <end position="354"/>
    </location>
</feature>
<dbReference type="InterPro" id="IPR057567">
    <property type="entry name" value="TPR_TTI1_C"/>
</dbReference>
<dbReference type="SUPFAM" id="SSF48371">
    <property type="entry name" value="ARM repeat"/>
    <property type="match status" value="1"/>
</dbReference>
<dbReference type="EMBL" id="GG663752">
    <property type="protein sequence ID" value="EEH51198.1"/>
    <property type="molecule type" value="Genomic_DNA"/>
</dbReference>
<dbReference type="OrthoDB" id="568172at2759"/>
<proteinExistence type="predicted"/>
<feature type="region of interest" description="Disordered" evidence="1">
    <location>
        <begin position="1206"/>
        <end position="1235"/>
    </location>
</feature>
<reference evidence="4 5" key="1">
    <citation type="journal article" date="2009" name="Science">
        <title>Green evolution and dynamic adaptations revealed by genomes of the marine picoeukaryotes Micromonas.</title>
        <authorList>
            <person name="Worden A.Z."/>
            <person name="Lee J.H."/>
            <person name="Mock T."/>
            <person name="Rouze P."/>
            <person name="Simmons M.P."/>
            <person name="Aerts A.L."/>
            <person name="Allen A.E."/>
            <person name="Cuvelier M.L."/>
            <person name="Derelle E."/>
            <person name="Everett M.V."/>
            <person name="Foulon E."/>
            <person name="Grimwood J."/>
            <person name="Gundlach H."/>
            <person name="Henrissat B."/>
            <person name="Napoli C."/>
            <person name="McDonald S.M."/>
            <person name="Parker M.S."/>
            <person name="Rombauts S."/>
            <person name="Salamov A."/>
            <person name="Von Dassow P."/>
            <person name="Badger J.H."/>
            <person name="Coutinho P.M."/>
            <person name="Demir E."/>
            <person name="Dubchak I."/>
            <person name="Gentemann C."/>
            <person name="Eikrem W."/>
            <person name="Gready J.E."/>
            <person name="John U."/>
            <person name="Lanier W."/>
            <person name="Lindquist E.A."/>
            <person name="Lucas S."/>
            <person name="Mayer K.F."/>
            <person name="Moreau H."/>
            <person name="Not F."/>
            <person name="Otillar R."/>
            <person name="Panaud O."/>
            <person name="Pangilinan J."/>
            <person name="Paulsen I."/>
            <person name="Piegu B."/>
            <person name="Poliakov A."/>
            <person name="Robbens S."/>
            <person name="Schmutz J."/>
            <person name="Toulza E."/>
            <person name="Wyss T."/>
            <person name="Zelensky A."/>
            <person name="Zhou K."/>
            <person name="Armbrust E.V."/>
            <person name="Bhattacharya D."/>
            <person name="Goodenough U.W."/>
            <person name="Van de Peer Y."/>
            <person name="Grigoriev I.V."/>
        </authorList>
    </citation>
    <scope>NUCLEOTIDE SEQUENCE [LARGE SCALE GENOMIC DNA]</scope>
    <source>
        <strain evidence="4 5">CCMP1545</strain>
    </source>
</reference>
<dbReference type="Proteomes" id="UP000001876">
    <property type="component" value="Unassembled WGS sequence"/>
</dbReference>
<dbReference type="PANTHER" id="PTHR18460">
    <property type="entry name" value="TEL2 INTERACTING PROTEIN 1 TTI1 FAMILY MEMBER"/>
    <property type="match status" value="1"/>
</dbReference>
<feature type="region of interest" description="Disordered" evidence="1">
    <location>
        <begin position="64"/>
        <end position="90"/>
    </location>
</feature>
<dbReference type="InterPro" id="IPR049362">
    <property type="entry name" value="TTI1_rpt"/>
</dbReference>
<evidence type="ECO:0000259" key="3">
    <source>
        <dbReference type="Pfam" id="PF24181"/>
    </source>
</evidence>
<dbReference type="InterPro" id="IPR016024">
    <property type="entry name" value="ARM-type_fold"/>
</dbReference>